<evidence type="ECO:0000313" key="2">
    <source>
        <dbReference type="EMBL" id="GBM64797.1"/>
    </source>
</evidence>
<dbReference type="InterPro" id="IPR036397">
    <property type="entry name" value="RNaseH_sf"/>
</dbReference>
<reference evidence="2 3" key="1">
    <citation type="journal article" date="2019" name="Sci. Rep.">
        <title>Orb-weaving spider Araneus ventricosus genome elucidates the spidroin gene catalogue.</title>
        <authorList>
            <person name="Kono N."/>
            <person name="Nakamura H."/>
            <person name="Ohtoshi R."/>
            <person name="Moran D.A.P."/>
            <person name="Shinohara A."/>
            <person name="Yoshida Y."/>
            <person name="Fujiwara M."/>
            <person name="Mori M."/>
            <person name="Tomita M."/>
            <person name="Arakawa K."/>
        </authorList>
    </citation>
    <scope>NUCLEOTIDE SEQUENCE [LARGE SCALE GENOMIC DNA]</scope>
</reference>
<organism evidence="2 3">
    <name type="scientific">Araneus ventricosus</name>
    <name type="common">Orbweaver spider</name>
    <name type="synonym">Epeira ventricosa</name>
    <dbReference type="NCBI Taxonomy" id="182803"/>
    <lineage>
        <taxon>Eukaryota</taxon>
        <taxon>Metazoa</taxon>
        <taxon>Ecdysozoa</taxon>
        <taxon>Arthropoda</taxon>
        <taxon>Chelicerata</taxon>
        <taxon>Arachnida</taxon>
        <taxon>Araneae</taxon>
        <taxon>Araneomorphae</taxon>
        <taxon>Entelegynae</taxon>
        <taxon>Araneoidea</taxon>
        <taxon>Araneidae</taxon>
        <taxon>Araneus</taxon>
    </lineage>
</organism>
<dbReference type="PANTHER" id="PTHR23022:SF135">
    <property type="entry name" value="SI:DKEY-77F5.3"/>
    <property type="match status" value="1"/>
</dbReference>
<dbReference type="Proteomes" id="UP000499080">
    <property type="component" value="Unassembled WGS sequence"/>
</dbReference>
<dbReference type="PANTHER" id="PTHR23022">
    <property type="entry name" value="TRANSPOSABLE ELEMENT-RELATED"/>
    <property type="match status" value="1"/>
</dbReference>
<dbReference type="AlphaFoldDB" id="A0A4Y2HHJ5"/>
<protein>
    <submittedName>
        <fullName evidence="2">Transposable element Tcb2 transposase</fullName>
    </submittedName>
</protein>
<sequence length="255" mass="29624">MNQQCTRKLSRTTVQRTLLRIGLRSRRLISAPMLTRVHRKKRRAFTLLHKHWTLEPWEKVAFSDESSFFTALERWALGIRRETPENKLPETIVGRQQGGGGSVLVWGMFSSHALGPVLPVEDDGVFQQDNVTCHVSKIVRAWFEEHDEEFQLLHWPPNFPDLNPCENLWEHLDRHIRQKDPPPRNLHELRDALLFSWSQMTVATFQAHTESMTRRLDVVLAARGGYSGYEIGGHNNVTRLCKLKLNKPNQIKKKP</sequence>
<name>A0A4Y2HHJ5_ARAVE</name>
<dbReference type="InterPro" id="IPR038717">
    <property type="entry name" value="Tc1-like_DDE_dom"/>
</dbReference>
<feature type="domain" description="Tc1-like transposase DDE" evidence="1">
    <location>
        <begin position="129"/>
        <end position="179"/>
    </location>
</feature>
<evidence type="ECO:0000313" key="3">
    <source>
        <dbReference type="Proteomes" id="UP000499080"/>
    </source>
</evidence>
<evidence type="ECO:0000259" key="1">
    <source>
        <dbReference type="Pfam" id="PF13358"/>
    </source>
</evidence>
<gene>
    <name evidence="2" type="primary">TCB2_256</name>
    <name evidence="2" type="ORF">AVEN_10218_1</name>
</gene>
<dbReference type="Gene3D" id="3.30.420.10">
    <property type="entry name" value="Ribonuclease H-like superfamily/Ribonuclease H"/>
    <property type="match status" value="2"/>
</dbReference>
<accession>A0A4Y2HHJ5</accession>
<dbReference type="Pfam" id="PF13358">
    <property type="entry name" value="DDE_3"/>
    <property type="match status" value="1"/>
</dbReference>
<keyword evidence="3" id="KW-1185">Reference proteome</keyword>
<dbReference type="EMBL" id="BGPR01001945">
    <property type="protein sequence ID" value="GBM64797.1"/>
    <property type="molecule type" value="Genomic_DNA"/>
</dbReference>
<dbReference type="GO" id="GO:0003676">
    <property type="term" value="F:nucleic acid binding"/>
    <property type="evidence" value="ECO:0007669"/>
    <property type="project" value="InterPro"/>
</dbReference>
<dbReference type="InterPro" id="IPR052338">
    <property type="entry name" value="Transposase_5"/>
</dbReference>
<proteinExistence type="predicted"/>
<comment type="caution">
    <text evidence="2">The sequence shown here is derived from an EMBL/GenBank/DDBJ whole genome shotgun (WGS) entry which is preliminary data.</text>
</comment>
<dbReference type="OrthoDB" id="4843387at2759"/>